<protein>
    <submittedName>
        <fullName evidence="1">Uncharacterized protein</fullName>
    </submittedName>
</protein>
<comment type="caution">
    <text evidence="1">The sequence shown here is derived from an EMBL/GenBank/DDBJ whole genome shotgun (WGS) entry which is preliminary data.</text>
</comment>
<proteinExistence type="predicted"/>
<dbReference type="AlphaFoldDB" id="A0AAN8NTB3"/>
<sequence length="122" mass="13695">MANENQIKLKLICPPFEVNTGTINEIIAVERICCEKNDGRDRLKLTWPSRRKLSTGSKMEEKPLIESGGGDFSLKRGNALNEREREREKACQLQLSTGAKSSFPSDFSVACEVSKKLISNYD</sequence>
<dbReference type="Proteomes" id="UP001372834">
    <property type="component" value="Unassembled WGS sequence"/>
</dbReference>
<name>A0AAN8NTB3_POLSC</name>
<evidence type="ECO:0000313" key="1">
    <source>
        <dbReference type="EMBL" id="KAK6620876.1"/>
    </source>
</evidence>
<reference evidence="1 2" key="1">
    <citation type="submission" date="2023-10" db="EMBL/GenBank/DDBJ databases">
        <title>Genomes of two closely related lineages of the louse Polyplax serrata with different host specificities.</title>
        <authorList>
            <person name="Martinu J."/>
            <person name="Tarabai H."/>
            <person name="Stefka J."/>
            <person name="Hypsa V."/>
        </authorList>
    </citation>
    <scope>NUCLEOTIDE SEQUENCE [LARGE SCALE GENOMIC DNA]</scope>
    <source>
        <strain evidence="1">HR10_N</strain>
    </source>
</reference>
<dbReference type="EMBL" id="JAWJWE010000039">
    <property type="protein sequence ID" value="KAK6620876.1"/>
    <property type="molecule type" value="Genomic_DNA"/>
</dbReference>
<evidence type="ECO:0000313" key="2">
    <source>
        <dbReference type="Proteomes" id="UP001372834"/>
    </source>
</evidence>
<organism evidence="1 2">
    <name type="scientific">Polyplax serrata</name>
    <name type="common">Common mouse louse</name>
    <dbReference type="NCBI Taxonomy" id="468196"/>
    <lineage>
        <taxon>Eukaryota</taxon>
        <taxon>Metazoa</taxon>
        <taxon>Ecdysozoa</taxon>
        <taxon>Arthropoda</taxon>
        <taxon>Hexapoda</taxon>
        <taxon>Insecta</taxon>
        <taxon>Pterygota</taxon>
        <taxon>Neoptera</taxon>
        <taxon>Paraneoptera</taxon>
        <taxon>Psocodea</taxon>
        <taxon>Troctomorpha</taxon>
        <taxon>Phthiraptera</taxon>
        <taxon>Anoplura</taxon>
        <taxon>Polyplacidae</taxon>
        <taxon>Polyplax</taxon>
    </lineage>
</organism>
<accession>A0AAN8NTB3</accession>
<gene>
    <name evidence="1" type="ORF">RUM43_011174</name>
</gene>